<accession>A0A6S6U000</accession>
<dbReference type="EC" id="4.2.1.17" evidence="3"/>
<comment type="similarity">
    <text evidence="1">Belongs to the enoyl-CoA hydratase/isomerase family.</text>
</comment>
<dbReference type="InterPro" id="IPR014748">
    <property type="entry name" value="Enoyl-CoA_hydra_C"/>
</dbReference>
<dbReference type="Pfam" id="PF00378">
    <property type="entry name" value="ECH_1"/>
    <property type="match status" value="1"/>
</dbReference>
<dbReference type="GO" id="GO:0004300">
    <property type="term" value="F:enoyl-CoA hydratase activity"/>
    <property type="evidence" value="ECO:0007669"/>
    <property type="project" value="UniProtKB-EC"/>
</dbReference>
<reference evidence="3" key="1">
    <citation type="submission" date="2020-01" db="EMBL/GenBank/DDBJ databases">
        <authorList>
            <person name="Meier V. D."/>
            <person name="Meier V D."/>
        </authorList>
    </citation>
    <scope>NUCLEOTIDE SEQUENCE</scope>
    <source>
        <strain evidence="3">HLG_WM_MAG_09</strain>
    </source>
</reference>
<dbReference type="PANTHER" id="PTHR11941">
    <property type="entry name" value="ENOYL-COA HYDRATASE-RELATED"/>
    <property type="match status" value="1"/>
</dbReference>
<dbReference type="AlphaFoldDB" id="A0A6S6U000"/>
<name>A0A6S6U000_9GAMM</name>
<evidence type="ECO:0000256" key="1">
    <source>
        <dbReference type="ARBA" id="ARBA00005254"/>
    </source>
</evidence>
<dbReference type="SUPFAM" id="SSF52096">
    <property type="entry name" value="ClpP/crotonase"/>
    <property type="match status" value="1"/>
</dbReference>
<evidence type="ECO:0000256" key="2">
    <source>
        <dbReference type="ARBA" id="ARBA00023239"/>
    </source>
</evidence>
<dbReference type="InterPro" id="IPR001753">
    <property type="entry name" value="Enoyl-CoA_hydra/iso"/>
</dbReference>
<organism evidence="3">
    <name type="scientific">uncultured Thiotrichaceae bacterium</name>
    <dbReference type="NCBI Taxonomy" id="298394"/>
    <lineage>
        <taxon>Bacteria</taxon>
        <taxon>Pseudomonadati</taxon>
        <taxon>Pseudomonadota</taxon>
        <taxon>Gammaproteobacteria</taxon>
        <taxon>Thiotrichales</taxon>
        <taxon>Thiotrichaceae</taxon>
        <taxon>environmental samples</taxon>
    </lineage>
</organism>
<evidence type="ECO:0000313" key="3">
    <source>
        <dbReference type="EMBL" id="CAA6822440.1"/>
    </source>
</evidence>
<dbReference type="Gene3D" id="3.90.226.10">
    <property type="entry name" value="2-enoyl-CoA Hydratase, Chain A, domain 1"/>
    <property type="match status" value="1"/>
</dbReference>
<dbReference type="PANTHER" id="PTHR11941:SF54">
    <property type="entry name" value="ENOYL-COA HYDRATASE, MITOCHONDRIAL"/>
    <property type="match status" value="1"/>
</dbReference>
<keyword evidence="2 3" id="KW-0456">Lyase</keyword>
<dbReference type="EMBL" id="CACVAT010000367">
    <property type="protein sequence ID" value="CAA6822440.1"/>
    <property type="molecule type" value="Genomic_DNA"/>
</dbReference>
<gene>
    <name evidence="3" type="ORF">HELGO_WM16215</name>
</gene>
<sequence>MDLLFTGRWMDVQEAHRWGLVNEVLSDEAALMDRVWEVARMLADGPQLVFAAIKEVAREAESLKFQDAMNRTTQRQFPTVDKLYDSEDNMEGFKAFAEKRDPVWKGR</sequence>
<dbReference type="GO" id="GO:0006635">
    <property type="term" value="P:fatty acid beta-oxidation"/>
    <property type="evidence" value="ECO:0007669"/>
    <property type="project" value="TreeGrafter"/>
</dbReference>
<proteinExistence type="inferred from homology"/>
<dbReference type="InterPro" id="IPR029045">
    <property type="entry name" value="ClpP/crotonase-like_dom_sf"/>
</dbReference>
<protein>
    <submittedName>
        <fullName evidence="3">Enoyl-CoA hydratase [branched-chain amino acid degradation] (EC)</fullName>
        <ecNumber evidence="3">4.2.1.17</ecNumber>
    </submittedName>
</protein>
<dbReference type="Gene3D" id="1.10.12.10">
    <property type="entry name" value="Lyase 2-enoyl-coa Hydratase, Chain A, domain 2"/>
    <property type="match status" value="1"/>
</dbReference>